<dbReference type="GO" id="GO:0016810">
    <property type="term" value="F:hydrolase activity, acting on carbon-nitrogen (but not peptide) bonds"/>
    <property type="evidence" value="ECO:0007669"/>
    <property type="project" value="InterPro"/>
</dbReference>
<proteinExistence type="predicted"/>
<accession>A0A7V4WV81</accession>
<evidence type="ECO:0000259" key="1">
    <source>
        <dbReference type="Pfam" id="PF01979"/>
    </source>
</evidence>
<dbReference type="InterPro" id="IPR032466">
    <property type="entry name" value="Metal_Hydrolase"/>
</dbReference>
<dbReference type="Pfam" id="PF01979">
    <property type="entry name" value="Amidohydro_1"/>
    <property type="match status" value="1"/>
</dbReference>
<dbReference type="AlphaFoldDB" id="A0A7V4WV81"/>
<dbReference type="PANTHER" id="PTHR43135">
    <property type="entry name" value="ALPHA-D-RIBOSE 1-METHYLPHOSPHONATE 5-TRIPHOSPHATE DIPHOSPHATASE"/>
    <property type="match status" value="1"/>
</dbReference>
<dbReference type="Proteomes" id="UP000885779">
    <property type="component" value="Unassembled WGS sequence"/>
</dbReference>
<dbReference type="PANTHER" id="PTHR43135:SF3">
    <property type="entry name" value="ALPHA-D-RIBOSE 1-METHYLPHOSPHONATE 5-TRIPHOSPHATE DIPHOSPHATASE"/>
    <property type="match status" value="1"/>
</dbReference>
<organism evidence="2">
    <name type="scientific">Caldithrix abyssi</name>
    <dbReference type="NCBI Taxonomy" id="187145"/>
    <lineage>
        <taxon>Bacteria</taxon>
        <taxon>Pseudomonadati</taxon>
        <taxon>Calditrichota</taxon>
        <taxon>Calditrichia</taxon>
        <taxon>Calditrichales</taxon>
        <taxon>Calditrichaceae</taxon>
        <taxon>Caldithrix</taxon>
    </lineage>
</organism>
<dbReference type="SUPFAM" id="SSF51556">
    <property type="entry name" value="Metallo-dependent hydrolases"/>
    <property type="match status" value="1"/>
</dbReference>
<comment type="caution">
    <text evidence="2">The sequence shown here is derived from an EMBL/GenBank/DDBJ whole genome shotgun (WGS) entry which is preliminary data.</text>
</comment>
<reference evidence="2" key="1">
    <citation type="journal article" date="2020" name="mSystems">
        <title>Genome- and Community-Level Interaction Insights into Carbon Utilization and Element Cycling Functions of Hydrothermarchaeota in Hydrothermal Sediment.</title>
        <authorList>
            <person name="Zhou Z."/>
            <person name="Liu Y."/>
            <person name="Xu W."/>
            <person name="Pan J."/>
            <person name="Luo Z.H."/>
            <person name="Li M."/>
        </authorList>
    </citation>
    <scope>NUCLEOTIDE SEQUENCE [LARGE SCALE GENOMIC DNA]</scope>
    <source>
        <strain evidence="2">HyVt-577</strain>
    </source>
</reference>
<sequence>MKKVIEVLIFTLLFGFSGSFGQIAIIGEKVYTMAGGPISDGVVLVKNSKVEKVGTAAEIEIPADYTVIKGKIVTPGLIDAHSVVGLAGIYNQKHDQDQLELSDPVQPELRALDAFNPKDELVAWLNSFGVTTINTGHAPGALSSGQSLIVKTTGQFEDAIINRTSAVTFSLGADVSKQFKSPGTRPKGVAMLRTAFVSAQNYRKKKEKGNVAKNLKHEILLDVLNKKIPAIITANTAVDILSALRLADEFGFELILDGAAEAYLTIDRIKAAGVPVILHPQMARTKNISFETAKLLAENDILFAIQGGYESYVPKTRNVLFEAAIAVANGLDYEKGLECITLAPAKILKIDNRVGSLEKGKDADLVVFDGDPFEYTTHVCKVIINGNILRSECK</sequence>
<evidence type="ECO:0000313" key="2">
    <source>
        <dbReference type="EMBL" id="HGY55232.1"/>
    </source>
</evidence>
<name>A0A7V4WV81_CALAY</name>
<dbReference type="InterPro" id="IPR006680">
    <property type="entry name" value="Amidohydro-rel"/>
</dbReference>
<dbReference type="Gene3D" id="3.20.20.140">
    <property type="entry name" value="Metal-dependent hydrolases"/>
    <property type="match status" value="1"/>
</dbReference>
<gene>
    <name evidence="2" type="ORF">ENK44_06015</name>
</gene>
<dbReference type="EMBL" id="DRQG01000055">
    <property type="protein sequence ID" value="HGY55232.1"/>
    <property type="molecule type" value="Genomic_DNA"/>
</dbReference>
<protein>
    <submittedName>
        <fullName evidence="2">Amidohydrolase</fullName>
    </submittedName>
</protein>
<dbReference type="InterPro" id="IPR011059">
    <property type="entry name" value="Metal-dep_hydrolase_composite"/>
</dbReference>
<dbReference type="SUPFAM" id="SSF51338">
    <property type="entry name" value="Composite domain of metallo-dependent hydrolases"/>
    <property type="match status" value="1"/>
</dbReference>
<dbReference type="InterPro" id="IPR051781">
    <property type="entry name" value="Metallo-dep_Hydrolase"/>
</dbReference>
<feature type="domain" description="Amidohydrolase-related" evidence="1">
    <location>
        <begin position="320"/>
        <end position="388"/>
    </location>
</feature>